<gene>
    <name evidence="1" type="ORF">PLOB_00035862</name>
</gene>
<evidence type="ECO:0000313" key="2">
    <source>
        <dbReference type="Proteomes" id="UP001159405"/>
    </source>
</evidence>
<sequence length="126" mass="14574">MENISYLKTLRNRGDFLRSVDLKDAHLSVHYLSFQWRDENICLSRPPISAKYSFQIFLKLLKPAACLSAKERGVKSQHLLILHLLHGVGFTINWEKSVLELTQSLTFLDFSINSLMMSFSLQEEKS</sequence>
<name>A0ABN8P4T0_9CNID</name>
<proteinExistence type="predicted"/>
<organism evidence="1 2">
    <name type="scientific">Porites lobata</name>
    <dbReference type="NCBI Taxonomy" id="104759"/>
    <lineage>
        <taxon>Eukaryota</taxon>
        <taxon>Metazoa</taxon>
        <taxon>Cnidaria</taxon>
        <taxon>Anthozoa</taxon>
        <taxon>Hexacorallia</taxon>
        <taxon>Scleractinia</taxon>
        <taxon>Fungiina</taxon>
        <taxon>Poritidae</taxon>
        <taxon>Porites</taxon>
    </lineage>
</organism>
<protein>
    <submittedName>
        <fullName evidence="1">Uncharacterized protein</fullName>
    </submittedName>
</protein>
<dbReference type="Proteomes" id="UP001159405">
    <property type="component" value="Unassembled WGS sequence"/>
</dbReference>
<accession>A0ABN8P4T0</accession>
<comment type="caution">
    <text evidence="1">The sequence shown here is derived from an EMBL/GenBank/DDBJ whole genome shotgun (WGS) entry which is preliminary data.</text>
</comment>
<evidence type="ECO:0000313" key="1">
    <source>
        <dbReference type="EMBL" id="CAH3132408.1"/>
    </source>
</evidence>
<dbReference type="EMBL" id="CALNXK010000051">
    <property type="protein sequence ID" value="CAH3132408.1"/>
    <property type="molecule type" value="Genomic_DNA"/>
</dbReference>
<reference evidence="1 2" key="1">
    <citation type="submission" date="2022-05" db="EMBL/GenBank/DDBJ databases">
        <authorList>
            <consortium name="Genoscope - CEA"/>
            <person name="William W."/>
        </authorList>
    </citation>
    <scope>NUCLEOTIDE SEQUENCE [LARGE SCALE GENOMIC DNA]</scope>
</reference>
<keyword evidence="2" id="KW-1185">Reference proteome</keyword>